<name>A0A2T3ADI2_9PEZI</name>
<feature type="compositionally biased region" description="Polar residues" evidence="1">
    <location>
        <begin position="638"/>
        <end position="658"/>
    </location>
</feature>
<feature type="region of interest" description="Disordered" evidence="1">
    <location>
        <begin position="327"/>
        <end position="348"/>
    </location>
</feature>
<feature type="compositionally biased region" description="Polar residues" evidence="1">
    <location>
        <begin position="24"/>
        <end position="36"/>
    </location>
</feature>
<feature type="compositionally biased region" description="Polar residues" evidence="1">
    <location>
        <begin position="218"/>
        <end position="227"/>
    </location>
</feature>
<feature type="region of interest" description="Disordered" evidence="1">
    <location>
        <begin position="214"/>
        <end position="249"/>
    </location>
</feature>
<dbReference type="InParanoid" id="A0A2T3ADI2"/>
<sequence>MDDEYVFGDFTPQHSPVLARGKVSPSNTPHEGSVPSSSFAQFLPSYANAMESNEAPDQLNTVMAGGAGIAGAASAVAAEPNALAMPPWSVGPQDPPGFSAGPNDFGHGRQPFMNGMANAHWIGNGNGNVYDNGYGHPLPFPPQPHGAWPPVGPQAWLPNLHPPTFFQHGPMGQPFADQAFLPAAPLPAAPYMLPPHIPGGMDPIYPPFSSAAPENWHGRQQQPQTAYNNNDDNINNKLFNQPSAGPRGTTSIEALEAKAAAAAKDEQKVLTSTQPGQSWVTDLSDWRTKGAADAVKTGQQRGFVSGASQSVVSAFRGGAAAFVPHGFEKQQQQQQQQQQQGQVASSVRHHKVFRPMTAVMNAGSRRELSGEERALRVRLGISENYQGNPNNPKNQSADIPDEENCALFLTNLPAHCTYAELLGAIQIIRPGRVWSSYINRPLGKEHGQNSGTGKTTPFKDSSKPLSHRTSAAKVIFYHPCEAQRLLQVARAGEFRIGGRCITVKLNRHRTAAQGYNNPTSRVVLIEGPARIVDEEWLGRLFGLYFEYDTDGVRILVDVIGWRVLEWRFSSMRAQAHSAYQLLESLYPGIVEVTWVEDPCAGYLRMPDQFQPAAGGMAGGRSQTEIKDQPEDDAEAGFSQATTVGSVSVPTEDGQQINSEAAGEDTKG</sequence>
<proteinExistence type="predicted"/>
<dbReference type="AlphaFoldDB" id="A0A2T3ADI2"/>
<organism evidence="2 3">
    <name type="scientific">Coniella lustricola</name>
    <dbReference type="NCBI Taxonomy" id="2025994"/>
    <lineage>
        <taxon>Eukaryota</taxon>
        <taxon>Fungi</taxon>
        <taxon>Dikarya</taxon>
        <taxon>Ascomycota</taxon>
        <taxon>Pezizomycotina</taxon>
        <taxon>Sordariomycetes</taxon>
        <taxon>Sordariomycetidae</taxon>
        <taxon>Diaporthales</taxon>
        <taxon>Schizoparmaceae</taxon>
        <taxon>Coniella</taxon>
    </lineage>
</organism>
<reference evidence="2 3" key="1">
    <citation type="journal article" date="2018" name="Mycol. Prog.">
        <title>Coniella lustricola, a new species from submerged detritus.</title>
        <authorList>
            <person name="Raudabaugh D.B."/>
            <person name="Iturriaga T."/>
            <person name="Carver A."/>
            <person name="Mondo S."/>
            <person name="Pangilinan J."/>
            <person name="Lipzen A."/>
            <person name="He G."/>
            <person name="Amirebrahimi M."/>
            <person name="Grigoriev I.V."/>
            <person name="Miller A.N."/>
        </authorList>
    </citation>
    <scope>NUCLEOTIDE SEQUENCE [LARGE SCALE GENOMIC DNA]</scope>
    <source>
        <strain evidence="2 3">B22-T-1</strain>
    </source>
</reference>
<evidence type="ECO:0000256" key="1">
    <source>
        <dbReference type="SAM" id="MobiDB-lite"/>
    </source>
</evidence>
<dbReference type="EMBL" id="KZ678407">
    <property type="protein sequence ID" value="PSR92355.1"/>
    <property type="molecule type" value="Genomic_DNA"/>
</dbReference>
<dbReference type="OrthoDB" id="5241026at2759"/>
<gene>
    <name evidence="2" type="ORF">BD289DRAFT_481102</name>
</gene>
<feature type="region of interest" description="Disordered" evidence="1">
    <location>
        <begin position="613"/>
        <end position="667"/>
    </location>
</feature>
<dbReference type="STRING" id="2025994.A0A2T3ADI2"/>
<protein>
    <submittedName>
        <fullName evidence="2">Uncharacterized protein</fullName>
    </submittedName>
</protein>
<dbReference type="Proteomes" id="UP000241462">
    <property type="component" value="Unassembled WGS sequence"/>
</dbReference>
<evidence type="ECO:0000313" key="2">
    <source>
        <dbReference type="EMBL" id="PSR92355.1"/>
    </source>
</evidence>
<feature type="compositionally biased region" description="Polar residues" evidence="1">
    <location>
        <begin position="448"/>
        <end position="465"/>
    </location>
</feature>
<feature type="region of interest" description="Disordered" evidence="1">
    <location>
        <begin position="443"/>
        <end position="465"/>
    </location>
</feature>
<feature type="region of interest" description="Disordered" evidence="1">
    <location>
        <begin position="1"/>
        <end position="36"/>
    </location>
</feature>
<feature type="compositionally biased region" description="Low complexity" evidence="1">
    <location>
        <begin position="330"/>
        <end position="342"/>
    </location>
</feature>
<accession>A0A2T3ADI2</accession>
<evidence type="ECO:0000313" key="3">
    <source>
        <dbReference type="Proteomes" id="UP000241462"/>
    </source>
</evidence>
<feature type="compositionally biased region" description="Polar residues" evidence="1">
    <location>
        <begin position="237"/>
        <end position="249"/>
    </location>
</feature>
<keyword evidence="3" id="KW-1185">Reference proteome</keyword>